<comment type="caution">
    <text evidence="2">The sequence shown here is derived from an EMBL/GenBank/DDBJ whole genome shotgun (WGS) entry which is preliminary data.</text>
</comment>
<evidence type="ECO:0000313" key="2">
    <source>
        <dbReference type="EMBL" id="KAF9071461.1"/>
    </source>
</evidence>
<feature type="region of interest" description="Disordered" evidence="1">
    <location>
        <begin position="144"/>
        <end position="177"/>
    </location>
</feature>
<gene>
    <name evidence="2" type="ORF">BDP27DRAFT_1502148</name>
</gene>
<keyword evidence="3" id="KW-1185">Reference proteome</keyword>
<name>A0A9P5U9W8_9AGAR</name>
<reference evidence="2" key="1">
    <citation type="submission" date="2020-11" db="EMBL/GenBank/DDBJ databases">
        <authorList>
            <consortium name="DOE Joint Genome Institute"/>
            <person name="Ahrendt S."/>
            <person name="Riley R."/>
            <person name="Andreopoulos W."/>
            <person name="Labutti K."/>
            <person name="Pangilinan J."/>
            <person name="Ruiz-Duenas F.J."/>
            <person name="Barrasa J.M."/>
            <person name="Sanchez-Garcia M."/>
            <person name="Camarero S."/>
            <person name="Miyauchi S."/>
            <person name="Serrano A."/>
            <person name="Linde D."/>
            <person name="Babiker R."/>
            <person name="Drula E."/>
            <person name="Ayuso-Fernandez I."/>
            <person name="Pacheco R."/>
            <person name="Padilla G."/>
            <person name="Ferreira P."/>
            <person name="Barriuso J."/>
            <person name="Kellner H."/>
            <person name="Castanera R."/>
            <person name="Alfaro M."/>
            <person name="Ramirez L."/>
            <person name="Pisabarro A.G."/>
            <person name="Kuo A."/>
            <person name="Tritt A."/>
            <person name="Lipzen A."/>
            <person name="He G."/>
            <person name="Yan M."/>
            <person name="Ng V."/>
            <person name="Cullen D."/>
            <person name="Martin F."/>
            <person name="Rosso M.-N."/>
            <person name="Henrissat B."/>
            <person name="Hibbett D."/>
            <person name="Martinez A.T."/>
            <person name="Grigoriev I.V."/>
        </authorList>
    </citation>
    <scope>NUCLEOTIDE SEQUENCE</scope>
    <source>
        <strain evidence="2">AH 40177</strain>
    </source>
</reference>
<dbReference type="Proteomes" id="UP000772434">
    <property type="component" value="Unassembled WGS sequence"/>
</dbReference>
<organism evidence="2 3">
    <name type="scientific">Rhodocollybia butyracea</name>
    <dbReference type="NCBI Taxonomy" id="206335"/>
    <lineage>
        <taxon>Eukaryota</taxon>
        <taxon>Fungi</taxon>
        <taxon>Dikarya</taxon>
        <taxon>Basidiomycota</taxon>
        <taxon>Agaricomycotina</taxon>
        <taxon>Agaricomycetes</taxon>
        <taxon>Agaricomycetidae</taxon>
        <taxon>Agaricales</taxon>
        <taxon>Marasmiineae</taxon>
        <taxon>Omphalotaceae</taxon>
        <taxon>Rhodocollybia</taxon>
    </lineage>
</organism>
<evidence type="ECO:0000313" key="3">
    <source>
        <dbReference type="Proteomes" id="UP000772434"/>
    </source>
</evidence>
<proteinExistence type="predicted"/>
<feature type="compositionally biased region" description="Basic and acidic residues" evidence="1">
    <location>
        <begin position="147"/>
        <end position="156"/>
    </location>
</feature>
<accession>A0A9P5U9W8</accession>
<protein>
    <submittedName>
        <fullName evidence="2">Uncharacterized protein</fullName>
    </submittedName>
</protein>
<dbReference type="EMBL" id="JADNRY010000032">
    <property type="protein sequence ID" value="KAF9071461.1"/>
    <property type="molecule type" value="Genomic_DNA"/>
</dbReference>
<sequence>MSATGQKLTGGVAPAAQRAIADSLSALAQDLHDPKPNIDYLGMSKDPRGRYQNMVFYKVEMKADDHSPRPGKQGGFGYVLTVNGHKLGLIVIGGDGETHSLITQITPAPNSHLSENEITRLQIGIYRDFVMNFEPAKAWHSPSFQKCTDKSQHDGHGQALGAPNRGDGTGSHVGGSQVAQKGLSPCLLAAVEQEFEDLRKNFERFQTRATGSETILVI</sequence>
<evidence type="ECO:0000256" key="1">
    <source>
        <dbReference type="SAM" id="MobiDB-lite"/>
    </source>
</evidence>
<dbReference type="AlphaFoldDB" id="A0A9P5U9W8"/>